<dbReference type="SUPFAM" id="SSF63848">
    <property type="entry name" value="Cell-division inhibitor MinC, C-terminal domain"/>
    <property type="match status" value="1"/>
</dbReference>
<dbReference type="Pfam" id="PF20250">
    <property type="entry name" value="FapA_N"/>
    <property type="match status" value="1"/>
</dbReference>
<organism evidence="2 3">
    <name type="scientific">Shewanella decolorationis S12</name>
    <dbReference type="NCBI Taxonomy" id="1353536"/>
    <lineage>
        <taxon>Bacteria</taxon>
        <taxon>Pseudomonadati</taxon>
        <taxon>Pseudomonadota</taxon>
        <taxon>Gammaproteobacteria</taxon>
        <taxon>Alteromonadales</taxon>
        <taxon>Shewanellaceae</taxon>
        <taxon>Shewanella</taxon>
    </lineage>
</organism>
<evidence type="ECO:0000313" key="3">
    <source>
        <dbReference type="Proteomes" id="UP000017548"/>
    </source>
</evidence>
<dbReference type="InterPro" id="IPR005646">
    <property type="entry name" value="FapA"/>
</dbReference>
<dbReference type="Proteomes" id="UP000017548">
    <property type="component" value="Unassembled WGS sequence"/>
</dbReference>
<gene>
    <name evidence="2" type="ORF">SHD_3703</name>
</gene>
<name>A0ABN0PHS9_9GAMM</name>
<dbReference type="EMBL" id="AXZL01000076">
    <property type="protein sequence ID" value="ESE39494.1"/>
    <property type="molecule type" value="Genomic_DNA"/>
</dbReference>
<evidence type="ECO:0000259" key="1">
    <source>
        <dbReference type="Pfam" id="PF20250"/>
    </source>
</evidence>
<reference evidence="2 3" key="1">
    <citation type="journal article" date="2013" name="Genome Announc.">
        <title>Draft Genome Sequence of Shewanella decolorationis S12, a Dye-Degrading Bacterium Isolated from a Wastewater Treatment Plant.</title>
        <authorList>
            <person name="Xu M."/>
            <person name="Fang Y."/>
            <person name="Liu J."/>
            <person name="Chen X."/>
            <person name="Sun G."/>
            <person name="Guo J."/>
            <person name="Hua Z."/>
            <person name="Tu Q."/>
            <person name="Wu L."/>
            <person name="Zhou J."/>
            <person name="Liu X."/>
        </authorList>
    </citation>
    <scope>NUCLEOTIDE SEQUENCE [LARGE SCALE GENOMIC DNA]</scope>
    <source>
        <strain evidence="2 3">S12</strain>
    </source>
</reference>
<dbReference type="InterPro" id="IPR046866">
    <property type="entry name" value="FapA_N"/>
</dbReference>
<dbReference type="InterPro" id="IPR046865">
    <property type="entry name" value="FapA_b_solenoid"/>
</dbReference>
<dbReference type="PANTHER" id="PTHR38032:SF1">
    <property type="entry name" value="RNA-BINDING PROTEIN KHPB N-TERMINAL DOMAIN-CONTAINING PROTEIN"/>
    <property type="match status" value="1"/>
</dbReference>
<accession>A0ABN0PHS9</accession>
<proteinExistence type="predicted"/>
<feature type="domain" description="Flagellar Assembly Protein A N-terminal region" evidence="1">
    <location>
        <begin position="133"/>
        <end position="310"/>
    </location>
</feature>
<comment type="caution">
    <text evidence="2">The sequence shown here is derived from an EMBL/GenBank/DDBJ whole genome shotgun (WGS) entry which is preliminary data.</text>
</comment>
<dbReference type="Pfam" id="PF03961">
    <property type="entry name" value="FapA"/>
    <property type="match status" value="1"/>
</dbReference>
<keyword evidence="3" id="KW-1185">Reference proteome</keyword>
<dbReference type="PANTHER" id="PTHR38032">
    <property type="entry name" value="POLYMERASE-RELATED"/>
    <property type="match status" value="1"/>
</dbReference>
<dbReference type="InterPro" id="IPR036145">
    <property type="entry name" value="MinC_C_sf"/>
</dbReference>
<evidence type="ECO:0000313" key="2">
    <source>
        <dbReference type="EMBL" id="ESE39494.1"/>
    </source>
</evidence>
<protein>
    <recommendedName>
        <fullName evidence="1">Flagellar Assembly Protein A N-terminal region domain-containing protein</fullName>
    </recommendedName>
</protein>
<sequence length="612" mass="67505">MANQPIAHDNKITTFTFFRAEKASLRKVSTVILALADKTKIKQTSRKRSMLAPELLELSSDKSQAELRLIPKDHGPITRDDVMRLLSLPEFCALYPLEQAIDKVVTQTNTLCNQEDGKFELFAVLAERRDGSVKIEISPDKMLATMTLTAPCGGKAVDLPEILTELKKNNVCMGLSKLKIQTLLQKITKLKPGDSCKSEIAQGKQPVNGQNAVLERKVSLARERLLQPQEREDGTVDMRNLGSMIMVKPNDILMIRHPATEGTPGYNIKGEVLKQKPGKDLALQAGTGTDFHPKDPNKLIAIVAGQPVETRTGMNVDDVLQLKDVDISTGHVTFKGSILITGDVHEGMIVKSSGDITVMGFVDSATLEAEGDITVSKGVIGRQIRVNEFSTNLTAQGQISAQFVQYSQLNAKGNILITKQLLHSNTKTAGTLTVSDTSGRRGDLIGGVAHAEKGLIAVAIGATAGTKTEVFVAMEQGELKQNLKQLEESVQTMVVATLDIEARLKRLPPKSEWQNDPVMIEQIKMMIDEKNRILNERSREELEFDGLKQEVESYYDKYRIDVIKHVFLNVEFHIGQANHRTTREHGTCSITNLNQEINFDYNAKPKAPAASH</sequence>